<sequence>MNSPDDPSSSISKHYSLLPIVRPTLEQNDRVAVWRLPSDISQSRLGGRTSPSNACTLIALQLIELIERRNLHFATTHAAVRAPLFALPPPHVLRAPAGAESRPGTVAGIRYLMGTLVEAIIDGNEAHRHATKKRKPDELNFTIPDAIEAMKRPLTEIDFCTVTGSFSLMLPRFIRIALRSPFLLPLDRIHFVLIAFERTVLLVADRRTNSLIVLDSHLHGVSCAVTTGAIVATAHISDLTTLIQWMSEYIFPETRAPYLVQEFEISTVTYTGTARDCVEESRGGFSAFSRPPPAPTIKPAPIFTNQRAHYRPSYDKENEPLGSSSSHDQPMQQPAKKTTKRSADSSDLAPLGSSNSKRVRFGSEATTTVSHHSD</sequence>
<evidence type="ECO:0000313" key="3">
    <source>
        <dbReference type="Proteomes" id="UP001432027"/>
    </source>
</evidence>
<feature type="compositionally biased region" description="Polar residues" evidence="1">
    <location>
        <begin position="364"/>
        <end position="374"/>
    </location>
</feature>
<evidence type="ECO:0000256" key="1">
    <source>
        <dbReference type="SAM" id="MobiDB-lite"/>
    </source>
</evidence>
<protein>
    <submittedName>
        <fullName evidence="2">Uncharacterized protein</fullName>
    </submittedName>
</protein>
<evidence type="ECO:0000313" key="2">
    <source>
        <dbReference type="EMBL" id="GMS91616.1"/>
    </source>
</evidence>
<feature type="region of interest" description="Disordered" evidence="1">
    <location>
        <begin position="283"/>
        <end position="374"/>
    </location>
</feature>
<dbReference type="AlphaFoldDB" id="A0AAV5T7Q4"/>
<comment type="caution">
    <text evidence="2">The sequence shown here is derived from an EMBL/GenBank/DDBJ whole genome shotgun (WGS) entry which is preliminary data.</text>
</comment>
<dbReference type="PANTHER" id="PTHR37962">
    <property type="entry name" value="MALE STERILE (3) 76CA"/>
    <property type="match status" value="1"/>
</dbReference>
<organism evidence="2 3">
    <name type="scientific">Pristionchus entomophagus</name>
    <dbReference type="NCBI Taxonomy" id="358040"/>
    <lineage>
        <taxon>Eukaryota</taxon>
        <taxon>Metazoa</taxon>
        <taxon>Ecdysozoa</taxon>
        <taxon>Nematoda</taxon>
        <taxon>Chromadorea</taxon>
        <taxon>Rhabditida</taxon>
        <taxon>Rhabditina</taxon>
        <taxon>Diplogasteromorpha</taxon>
        <taxon>Diplogasteroidea</taxon>
        <taxon>Neodiplogasteridae</taxon>
        <taxon>Pristionchus</taxon>
    </lineage>
</organism>
<dbReference type="EMBL" id="BTSX01000004">
    <property type="protein sequence ID" value="GMS91616.1"/>
    <property type="molecule type" value="Genomic_DNA"/>
</dbReference>
<proteinExistence type="predicted"/>
<name>A0AAV5T7Q4_9BILA</name>
<dbReference type="Proteomes" id="UP001432027">
    <property type="component" value="Unassembled WGS sequence"/>
</dbReference>
<feature type="compositionally biased region" description="Polar residues" evidence="1">
    <location>
        <begin position="321"/>
        <end position="336"/>
    </location>
</feature>
<accession>A0AAV5T7Q4</accession>
<dbReference type="PANTHER" id="PTHR37962:SF2">
    <property type="entry name" value="MALE STERILE (3) 76CA"/>
    <property type="match status" value="1"/>
</dbReference>
<keyword evidence="3" id="KW-1185">Reference proteome</keyword>
<gene>
    <name evidence="2" type="ORF">PENTCL1PPCAC_13791</name>
</gene>
<reference evidence="2" key="1">
    <citation type="submission" date="2023-10" db="EMBL/GenBank/DDBJ databases">
        <title>Genome assembly of Pristionchus species.</title>
        <authorList>
            <person name="Yoshida K."/>
            <person name="Sommer R.J."/>
        </authorList>
    </citation>
    <scope>NUCLEOTIDE SEQUENCE</scope>
    <source>
        <strain evidence="2">RS0144</strain>
    </source>
</reference>